<reference evidence="1" key="2">
    <citation type="journal article" date="2020" name="mSystems">
        <title>Genome- and Community-Level Interaction Insights into Carbon Utilization and Element Cycling Functions of Hydrothermarchaeota in Hydrothermal Sediment.</title>
        <authorList>
            <person name="Zhou Z."/>
            <person name="Liu Y."/>
            <person name="Xu W."/>
            <person name="Pan J."/>
            <person name="Luo Z.H."/>
            <person name="Li M."/>
        </authorList>
    </citation>
    <scope>NUCLEOTIDE SEQUENCE [LARGE SCALE GENOMIC DNA]</scope>
    <source>
        <strain evidence="1">SpSt-200</strain>
    </source>
</reference>
<accession>A0A1I0JSX4</accession>
<evidence type="ECO:0000313" key="2">
    <source>
        <dbReference type="EMBL" id="SEU13861.1"/>
    </source>
</evidence>
<gene>
    <name evidence="1" type="ORF">ENP23_21130</name>
    <name evidence="2" type="ORF">SAMN05216197_1881</name>
</gene>
<evidence type="ECO:0000313" key="1">
    <source>
        <dbReference type="EMBL" id="HEF28263.1"/>
    </source>
</evidence>
<dbReference type="EMBL" id="DSIN01000032">
    <property type="protein sequence ID" value="HEF28263.1"/>
    <property type="molecule type" value="Genomic_DNA"/>
</dbReference>
<organism evidence="2 3">
    <name type="scientific">Pseudomonas graminis</name>
    <dbReference type="NCBI Taxonomy" id="158627"/>
    <lineage>
        <taxon>Bacteria</taxon>
        <taxon>Pseudomonadati</taxon>
        <taxon>Pseudomonadota</taxon>
        <taxon>Gammaproteobacteria</taxon>
        <taxon>Pseudomonadales</taxon>
        <taxon>Pseudomonadaceae</taxon>
        <taxon>Pseudomonas</taxon>
    </lineage>
</organism>
<dbReference type="AlphaFoldDB" id="A0A1I0JSX4"/>
<sequence length="151" mass="17053">MISSINAVRYFKISAEHTAADEFPRNMMRFLCNCFELIAGKVEQHPVVTAGFSIANNYWNMGVGDADAVVEARIDCWNFLESEEKGSHVNQRSNATIRALLCIMYPEQVGDDDFVMELFDWFFEMADVVGDFNQSFDALFQGLKGLTPSQS</sequence>
<name>A0A1I0JSX4_9PSED</name>
<proteinExistence type="predicted"/>
<protein>
    <submittedName>
        <fullName evidence="2">Uncharacterized protein</fullName>
    </submittedName>
</protein>
<dbReference type="RefSeq" id="WP_074893764.1">
    <property type="nucleotide sequence ID" value="NZ_FOHW01000088.1"/>
</dbReference>
<dbReference type="OrthoDB" id="6971791at2"/>
<evidence type="ECO:0000313" key="3">
    <source>
        <dbReference type="Proteomes" id="UP000182332"/>
    </source>
</evidence>
<dbReference type="Proteomes" id="UP000182332">
    <property type="component" value="Unassembled WGS sequence"/>
</dbReference>
<reference evidence="2 3" key="1">
    <citation type="submission" date="2016-10" db="EMBL/GenBank/DDBJ databases">
        <authorList>
            <person name="de Groot N.N."/>
        </authorList>
    </citation>
    <scope>NUCLEOTIDE SEQUENCE [LARGE SCALE GENOMIC DNA]</scope>
    <source>
        <strain evidence="2 3">DSM 11363</strain>
    </source>
</reference>
<dbReference type="EMBL" id="FOHW01000088">
    <property type="protein sequence ID" value="SEU13861.1"/>
    <property type="molecule type" value="Genomic_DNA"/>
</dbReference>